<organism evidence="2 3">
    <name type="scientific">Sulfuriferula multivorans</name>
    <dbReference type="NCBI Taxonomy" id="1559896"/>
    <lineage>
        <taxon>Bacteria</taxon>
        <taxon>Pseudomonadati</taxon>
        <taxon>Pseudomonadota</taxon>
        <taxon>Betaproteobacteria</taxon>
        <taxon>Nitrosomonadales</taxon>
        <taxon>Sulfuricellaceae</taxon>
        <taxon>Sulfuriferula</taxon>
    </lineage>
</organism>
<dbReference type="SUPFAM" id="SSF50249">
    <property type="entry name" value="Nucleic acid-binding proteins"/>
    <property type="match status" value="1"/>
</dbReference>
<dbReference type="AlphaFoldDB" id="A0A401JB13"/>
<dbReference type="InterPro" id="IPR012340">
    <property type="entry name" value="NA-bd_OB-fold"/>
</dbReference>
<dbReference type="Pfam" id="PF00773">
    <property type="entry name" value="RNB"/>
    <property type="match status" value="2"/>
</dbReference>
<dbReference type="RefSeq" id="WP_223247641.1">
    <property type="nucleotide sequence ID" value="NZ_BGOW01000003.1"/>
</dbReference>
<dbReference type="GO" id="GO:0003723">
    <property type="term" value="F:RNA binding"/>
    <property type="evidence" value="ECO:0007669"/>
    <property type="project" value="InterPro"/>
</dbReference>
<name>A0A401JB13_9PROT</name>
<dbReference type="InterPro" id="IPR001900">
    <property type="entry name" value="RNase_II/R"/>
</dbReference>
<proteinExistence type="predicted"/>
<gene>
    <name evidence="2" type="ORF">SFMTTN_0634</name>
</gene>
<dbReference type="SMART" id="SM00955">
    <property type="entry name" value="RNB"/>
    <property type="match status" value="1"/>
</dbReference>
<protein>
    <submittedName>
        <fullName evidence="2">Exoribonuclease II</fullName>
    </submittedName>
</protein>
<dbReference type="GO" id="GO:0005829">
    <property type="term" value="C:cytosol"/>
    <property type="evidence" value="ECO:0007669"/>
    <property type="project" value="TreeGrafter"/>
</dbReference>
<dbReference type="GO" id="GO:0006402">
    <property type="term" value="P:mRNA catabolic process"/>
    <property type="evidence" value="ECO:0007669"/>
    <property type="project" value="TreeGrafter"/>
</dbReference>
<evidence type="ECO:0000313" key="3">
    <source>
        <dbReference type="Proteomes" id="UP000286806"/>
    </source>
</evidence>
<dbReference type="EMBL" id="BGOW01000003">
    <property type="protein sequence ID" value="GBL44833.1"/>
    <property type="molecule type" value="Genomic_DNA"/>
</dbReference>
<dbReference type="InterPro" id="IPR050180">
    <property type="entry name" value="RNR_Ribonuclease"/>
</dbReference>
<accession>A0A401JB13</accession>
<feature type="domain" description="RNB" evidence="1">
    <location>
        <begin position="243"/>
        <end position="516"/>
    </location>
</feature>
<dbReference type="PANTHER" id="PTHR23355:SF9">
    <property type="entry name" value="DIS3-LIKE EXONUCLEASE 2"/>
    <property type="match status" value="1"/>
</dbReference>
<evidence type="ECO:0000259" key="1">
    <source>
        <dbReference type="SMART" id="SM00955"/>
    </source>
</evidence>
<dbReference type="PANTHER" id="PTHR23355">
    <property type="entry name" value="RIBONUCLEASE"/>
    <property type="match status" value="1"/>
</dbReference>
<dbReference type="GO" id="GO:0004540">
    <property type="term" value="F:RNA nuclease activity"/>
    <property type="evidence" value="ECO:0007669"/>
    <property type="project" value="InterPro"/>
</dbReference>
<sequence>MPLALLNMYLLYEESGSFKAGTIITDNDSSLQVDTQHGKRVKVKAVTVMMRFNAPAPAEFMDAAHVVRDEADTDFLWEVAGSEEFGFTDLAREYFGHEPTPAEAAGILMRLHEAPMYFYKKGRGRYKSAPPEALAAAKAGVERKQREAELLARYVAQLSAYELPEEFAAHLDMLLYAPDKNQLEWKALDEACKATSLTPVKLLDRCGAIPSSHDYHLGAFLREHFPRGTGFGDAHELPDPPQLPDAGVQAFSMDDAATTEIDDAFSVTRLDNGNWRVGIHIAVPALGIVPASALDEIAAHRLSTVYYPGGKITMLPDDAIHHYTLGETHTCPALSMYVEVSDGEWKVLNQETRLEQVHIAANLRHETLEPHFHTGSIANDSVDYPFKTELDMLWHFSGALEAARGKTPDPNVVQRADYNFKVENDRVSITDRVRGNPIDRVVSELMIYVNSEWGRWLAETDTMALYRTQQNGKVKMSTKPGPHVGLGVAQYTWASSPLRRYVDLVNQRQIMALAQGVEPPYAAKSEVLYTALRDFEVAYDAYNDFQRNMERYWCLRWLVQEGITEINAGVIKENLVRLDGLPFVTRVHSLPELPPGSRVSLKVDGVDLFDVELLCSFQRRLDIAPDATEPAAQ</sequence>
<reference evidence="2 3" key="1">
    <citation type="journal article" date="2019" name="Front. Microbiol.">
        <title>Genomes of Neutrophilic Sulfur-Oxidizing Chemolithoautotrophs Representing 9 Proteobacterial Species From 8 Genera.</title>
        <authorList>
            <person name="Watanabe T."/>
            <person name="Kojima H."/>
            <person name="Umezawa K."/>
            <person name="Hori C."/>
            <person name="Takasuka T.E."/>
            <person name="Kato Y."/>
            <person name="Fukui M."/>
        </authorList>
    </citation>
    <scope>NUCLEOTIDE SEQUENCE [LARGE SCALE GENOMIC DNA]</scope>
    <source>
        <strain evidence="2 3">TTN</strain>
    </source>
</reference>
<dbReference type="Proteomes" id="UP000286806">
    <property type="component" value="Unassembled WGS sequence"/>
</dbReference>
<keyword evidence="3" id="KW-1185">Reference proteome</keyword>
<evidence type="ECO:0000313" key="2">
    <source>
        <dbReference type="EMBL" id="GBL44833.1"/>
    </source>
</evidence>
<comment type="caution">
    <text evidence="2">The sequence shown here is derived from an EMBL/GenBank/DDBJ whole genome shotgun (WGS) entry which is preliminary data.</text>
</comment>